<gene>
    <name evidence="2" type="ORF">AVDCRST_MAG79-1390</name>
</gene>
<protein>
    <submittedName>
        <fullName evidence="2">Uncharacterized protein</fullName>
    </submittedName>
</protein>
<name>A0A6J4TZN4_9ACTN</name>
<dbReference type="EMBL" id="CADCWC010000217">
    <property type="protein sequence ID" value="CAA9536185.1"/>
    <property type="molecule type" value="Genomic_DNA"/>
</dbReference>
<proteinExistence type="predicted"/>
<organism evidence="2">
    <name type="scientific">uncultured Thermoleophilia bacterium</name>
    <dbReference type="NCBI Taxonomy" id="1497501"/>
    <lineage>
        <taxon>Bacteria</taxon>
        <taxon>Bacillati</taxon>
        <taxon>Actinomycetota</taxon>
        <taxon>Thermoleophilia</taxon>
        <taxon>environmental samples</taxon>
    </lineage>
</organism>
<evidence type="ECO:0000313" key="2">
    <source>
        <dbReference type="EMBL" id="CAA9536185.1"/>
    </source>
</evidence>
<accession>A0A6J4TZN4</accession>
<feature type="compositionally biased region" description="Basic residues" evidence="1">
    <location>
        <begin position="1"/>
        <end position="16"/>
    </location>
</feature>
<reference evidence="2" key="1">
    <citation type="submission" date="2020-02" db="EMBL/GenBank/DDBJ databases">
        <authorList>
            <person name="Meier V. D."/>
        </authorList>
    </citation>
    <scope>NUCLEOTIDE SEQUENCE</scope>
    <source>
        <strain evidence="2">AVDCRST_MAG79</strain>
    </source>
</reference>
<sequence length="24" mass="2677">GRRRVRLGSGGRRGRRVGGDALRR</sequence>
<feature type="non-terminal residue" evidence="2">
    <location>
        <position position="24"/>
    </location>
</feature>
<feature type="region of interest" description="Disordered" evidence="1">
    <location>
        <begin position="1"/>
        <end position="24"/>
    </location>
</feature>
<feature type="non-terminal residue" evidence="2">
    <location>
        <position position="1"/>
    </location>
</feature>
<dbReference type="AlphaFoldDB" id="A0A6J4TZN4"/>
<evidence type="ECO:0000256" key="1">
    <source>
        <dbReference type="SAM" id="MobiDB-lite"/>
    </source>
</evidence>